<keyword evidence="1" id="KW-0812">Transmembrane</keyword>
<dbReference type="EMBL" id="PSNW01000001">
    <property type="protein sequence ID" value="PPE75957.1"/>
    <property type="molecule type" value="Genomic_DNA"/>
</dbReference>
<keyword evidence="1" id="KW-0472">Membrane</keyword>
<dbReference type="PANTHER" id="PTHR38690:SF1">
    <property type="entry name" value="PROTEASE"/>
    <property type="match status" value="1"/>
</dbReference>
<reference evidence="3 4" key="1">
    <citation type="submission" date="2018-02" db="EMBL/GenBank/DDBJ databases">
        <title>Genome sequencing of Solimonas sp. HR-BB.</title>
        <authorList>
            <person name="Lee Y."/>
            <person name="Jeon C.O."/>
        </authorList>
    </citation>
    <scope>NUCLEOTIDE SEQUENCE [LARGE SCALE GENOMIC DNA]</scope>
    <source>
        <strain evidence="3 4">HR-BB</strain>
    </source>
</reference>
<dbReference type="InterPro" id="IPR025263">
    <property type="entry name" value="YhdP_central"/>
</dbReference>
<dbReference type="OrthoDB" id="9762238at2"/>
<feature type="domain" description="YhdP central" evidence="2">
    <location>
        <begin position="13"/>
        <end position="1253"/>
    </location>
</feature>
<dbReference type="NCBIfam" id="TIGR02099">
    <property type="entry name" value="YhdP family protein"/>
    <property type="match status" value="1"/>
</dbReference>
<comment type="caution">
    <text evidence="3">The sequence shown here is derived from an EMBL/GenBank/DDBJ whole genome shotgun (WGS) entry which is preliminary data.</text>
</comment>
<dbReference type="InterPro" id="IPR011836">
    <property type="entry name" value="YhdP"/>
</dbReference>
<evidence type="ECO:0000313" key="3">
    <source>
        <dbReference type="EMBL" id="PPE75957.1"/>
    </source>
</evidence>
<protein>
    <submittedName>
        <fullName evidence="3">TIGR02099 family protein</fullName>
    </submittedName>
</protein>
<evidence type="ECO:0000259" key="2">
    <source>
        <dbReference type="Pfam" id="PF13116"/>
    </source>
</evidence>
<feature type="transmembrane region" description="Helical" evidence="1">
    <location>
        <begin position="12"/>
        <end position="37"/>
    </location>
</feature>
<gene>
    <name evidence="3" type="ORF">C3942_03490</name>
</gene>
<keyword evidence="4" id="KW-1185">Reference proteome</keyword>
<dbReference type="AlphaFoldDB" id="A0A2S5TLZ0"/>
<proteinExistence type="predicted"/>
<dbReference type="RefSeq" id="WP_104228922.1">
    <property type="nucleotide sequence ID" value="NZ_PSNW01000001.1"/>
</dbReference>
<name>A0A2S5TLZ0_9GAMM</name>
<dbReference type="Pfam" id="PF13116">
    <property type="entry name" value="YhdP"/>
    <property type="match status" value="1"/>
</dbReference>
<dbReference type="Proteomes" id="UP000238220">
    <property type="component" value="Unassembled WGS sequence"/>
</dbReference>
<dbReference type="PANTHER" id="PTHR38690">
    <property type="entry name" value="PROTEASE-RELATED"/>
    <property type="match status" value="1"/>
</dbReference>
<organism evidence="3 4">
    <name type="scientific">Solimonas fluminis</name>
    <dbReference type="NCBI Taxonomy" id="2086571"/>
    <lineage>
        <taxon>Bacteria</taxon>
        <taxon>Pseudomonadati</taxon>
        <taxon>Pseudomonadota</taxon>
        <taxon>Gammaproteobacteria</taxon>
        <taxon>Nevskiales</taxon>
        <taxon>Nevskiaceae</taxon>
        <taxon>Solimonas</taxon>
    </lineage>
</organism>
<accession>A0A2S5TLZ0</accession>
<sequence>MERVRRRYWTWAVTLFAGTVIFAAAVSGVFQLAVLALPSYREEISAWVTRVADRPVDIGGINLVWRGVYPRLDLTDITLYDEDGSEALTADRISLGFSSTRLLLGELMPTRIELNGLSIAADVDEEGRLSVAGFDALGGEAFPKNDRLIKELRRFKRVRLSNCEVRFTHAGLGRSPAEFTLVAGEIDRTRSGFDAEADIRLPPAYGERVELAASIDGDVADPRSWSGDFSAELLRLAPQAWLKSFLLPGAQVQATELTLRAEGELGQGRLQKMLLRAESDAFVVARAGRAWQGRELEAEATVTAEEQGWRLDVDQLEQDDLPLLRGHLRYRPLADQGYELDADIDDLQLGRFTPWLAYLRAPPPGLRRAAGLSGELDGLVLRLRQGGDGLHYSLKSDFRDIALAGDPALGLRHLGGHFSATETGGRMKLADAPVELRLPREFTAPLSFDALSADLQWQRAAAGWTLRAPEFGWRLAGSKGSGRLELQLPDEEAAAPVIDLAARFSADNATALKAYMPLHWGQHLRDWLQQSIRKGRVPRGDLLIRGALSDFPFDKGRPGEWKLDLDISGANLAFAPDWPVAEDIDARLAFRGNGLRVEADSGRLSGNRVSQVRASIADFHDSLLHIDGEIAGETARFYDFLRNSPLRKPLAGLVNHTRASGPARVSLSVDIPLHHVDATEVAGTVGLDGVQLFYEGLDYPVDDIRGELSFTGHGVESQRIDARLGELVLDAHIEPRPKTAGVVVVEFPFAPKPAGGVSSYIPDIVRGRLSGESQWRAELPLDAADAALVLTSDLRGTAVQLPAPLGKAAAESSPIRLSFGADSAPLRIRLDYGQRLGADIAYAREGQALKPRAMHLRLGGGMPPAAEGRGMVVSGDLPELDAGPWVGILTAPSAAAGGGAAAEGLALREIDLSANRWMFEDLVLGAMRLRWNPSSEGWRAELGGDAAEGELRYARAASGTVTARLKRLSMQTRPLPPAPSAPADAAPARDPRQWPLFDIDCQRLLAADQELGHLQLRSARITDGQRLETLSINGGKLDLTATGSWQRNAAGSSAALKFELGSSDAGAVLQALGYTPTLTAKSSRFTGELNWNAAPRLDWQQASGRVRMDVENGALKAVEPGAGRVLGLLNLYAIPRRLLLDFRDVVSSGLGFDKLSGSFQLGEGQARTSDMEISSTSLRMEIRGRIGLAARDFDQTVKVYPDVSSGVTLGAALLGGPAVGALVLLAQQVLDKPIDQVTQLSYRVTGGWDNPRVERGSGN</sequence>
<evidence type="ECO:0000256" key="1">
    <source>
        <dbReference type="SAM" id="Phobius"/>
    </source>
</evidence>
<keyword evidence="1" id="KW-1133">Transmembrane helix</keyword>
<evidence type="ECO:0000313" key="4">
    <source>
        <dbReference type="Proteomes" id="UP000238220"/>
    </source>
</evidence>